<reference evidence="2 3" key="1">
    <citation type="journal article" date="2012" name="PLoS Pathog.">
        <title>Diverse lifestyles and strategies of plant pathogenesis encoded in the genomes of eighteen Dothideomycetes fungi.</title>
        <authorList>
            <person name="Ohm R.A."/>
            <person name="Feau N."/>
            <person name="Henrissat B."/>
            <person name="Schoch C.L."/>
            <person name="Horwitz B.A."/>
            <person name="Barry K.W."/>
            <person name="Condon B.J."/>
            <person name="Copeland A.C."/>
            <person name="Dhillon B."/>
            <person name="Glaser F."/>
            <person name="Hesse C.N."/>
            <person name="Kosti I."/>
            <person name="LaButti K."/>
            <person name="Lindquist E.A."/>
            <person name="Lucas S."/>
            <person name="Salamov A.A."/>
            <person name="Bradshaw R.E."/>
            <person name="Ciuffetti L."/>
            <person name="Hamelin R.C."/>
            <person name="Kema G.H.J."/>
            <person name="Lawrence C."/>
            <person name="Scott J.A."/>
            <person name="Spatafora J.W."/>
            <person name="Turgeon B.G."/>
            <person name="de Wit P.J.G.M."/>
            <person name="Zhong S."/>
            <person name="Goodwin S.B."/>
            <person name="Grigoriev I.V."/>
        </authorList>
    </citation>
    <scope>NUCLEOTIDE SEQUENCE [LARGE SCALE GENOMIC DNA]</scope>
    <source>
        <strain evidence="2 3">SO2202</strain>
    </source>
</reference>
<proteinExistence type="predicted"/>
<gene>
    <name evidence="2" type="ORF">SEPMUDRAFT_118445</name>
</gene>
<evidence type="ECO:0000313" key="2">
    <source>
        <dbReference type="EMBL" id="EMF11141.1"/>
    </source>
</evidence>
<dbReference type="GeneID" id="27898567"/>
<keyword evidence="3" id="KW-1185">Reference proteome</keyword>
<organism evidence="2 3">
    <name type="scientific">Sphaerulina musiva (strain SO2202)</name>
    <name type="common">Poplar stem canker fungus</name>
    <name type="synonym">Septoria musiva</name>
    <dbReference type="NCBI Taxonomy" id="692275"/>
    <lineage>
        <taxon>Eukaryota</taxon>
        <taxon>Fungi</taxon>
        <taxon>Dikarya</taxon>
        <taxon>Ascomycota</taxon>
        <taxon>Pezizomycotina</taxon>
        <taxon>Dothideomycetes</taxon>
        <taxon>Dothideomycetidae</taxon>
        <taxon>Mycosphaerellales</taxon>
        <taxon>Mycosphaerellaceae</taxon>
        <taxon>Sphaerulina</taxon>
    </lineage>
</organism>
<dbReference type="EMBL" id="KB456266">
    <property type="protein sequence ID" value="EMF11141.1"/>
    <property type="molecule type" value="Genomic_DNA"/>
</dbReference>
<evidence type="ECO:0000256" key="1">
    <source>
        <dbReference type="SAM" id="MobiDB-lite"/>
    </source>
</evidence>
<dbReference type="RefSeq" id="XP_016759262.1">
    <property type="nucleotide sequence ID" value="XM_016901430.1"/>
</dbReference>
<evidence type="ECO:0000313" key="3">
    <source>
        <dbReference type="Proteomes" id="UP000016931"/>
    </source>
</evidence>
<accession>M3CDP0</accession>
<name>M3CDP0_SPHMS</name>
<protein>
    <submittedName>
        <fullName evidence="2">Uncharacterized protein</fullName>
    </submittedName>
</protein>
<dbReference type="Proteomes" id="UP000016931">
    <property type="component" value="Unassembled WGS sequence"/>
</dbReference>
<dbReference type="AlphaFoldDB" id="M3CDP0"/>
<feature type="region of interest" description="Disordered" evidence="1">
    <location>
        <begin position="1"/>
        <end position="30"/>
    </location>
</feature>
<sequence length="55" mass="6315">MSERKVQDTLPSSEREDEAPEQPQTEERWKSGVAKVPLNLSEIVCKDSFHVVNPY</sequence>
<dbReference type="HOGENOM" id="CLU_3033896_0_0_1"/>